<evidence type="ECO:0000256" key="1">
    <source>
        <dbReference type="SAM" id="MobiDB-lite"/>
    </source>
</evidence>
<dbReference type="EMBL" id="UINC01210341">
    <property type="protein sequence ID" value="SVE33765.1"/>
    <property type="molecule type" value="Genomic_DNA"/>
</dbReference>
<accession>A0A383CPN2</accession>
<name>A0A383CPN2_9ZZZZ</name>
<sequence length="44" mass="5369">KRGKGALARAQNKYDGENIERRRAQKRDYMRRKRTEDPSYGKWK</sequence>
<protein>
    <submittedName>
        <fullName evidence="2">Uncharacterized protein</fullName>
    </submittedName>
</protein>
<reference evidence="2" key="1">
    <citation type="submission" date="2018-05" db="EMBL/GenBank/DDBJ databases">
        <authorList>
            <person name="Lanie J.A."/>
            <person name="Ng W.-L."/>
            <person name="Kazmierczak K.M."/>
            <person name="Andrzejewski T.M."/>
            <person name="Davidsen T.M."/>
            <person name="Wayne K.J."/>
            <person name="Tettelin H."/>
            <person name="Glass J.I."/>
            <person name="Rusch D."/>
            <person name="Podicherti R."/>
            <person name="Tsui H.-C.T."/>
            <person name="Winkler M.E."/>
        </authorList>
    </citation>
    <scope>NUCLEOTIDE SEQUENCE</scope>
</reference>
<feature type="non-terminal residue" evidence="2">
    <location>
        <position position="1"/>
    </location>
</feature>
<proteinExistence type="predicted"/>
<evidence type="ECO:0000313" key="2">
    <source>
        <dbReference type="EMBL" id="SVE33765.1"/>
    </source>
</evidence>
<gene>
    <name evidence="2" type="ORF">METZ01_LOCUS486619</name>
</gene>
<feature type="region of interest" description="Disordered" evidence="1">
    <location>
        <begin position="1"/>
        <end position="44"/>
    </location>
</feature>
<organism evidence="2">
    <name type="scientific">marine metagenome</name>
    <dbReference type="NCBI Taxonomy" id="408172"/>
    <lineage>
        <taxon>unclassified sequences</taxon>
        <taxon>metagenomes</taxon>
        <taxon>ecological metagenomes</taxon>
    </lineage>
</organism>
<dbReference type="AlphaFoldDB" id="A0A383CPN2"/>
<feature type="compositionally biased region" description="Basic and acidic residues" evidence="1">
    <location>
        <begin position="12"/>
        <end position="44"/>
    </location>
</feature>